<dbReference type="GO" id="GO:0004177">
    <property type="term" value="F:aminopeptidase activity"/>
    <property type="evidence" value="ECO:0007669"/>
    <property type="project" value="UniProtKB-KW"/>
</dbReference>
<dbReference type="CDD" id="cd05660">
    <property type="entry name" value="M28_like_PA"/>
    <property type="match status" value="1"/>
</dbReference>
<accession>A0A7W9AJK0</accession>
<dbReference type="PANTHER" id="PTHR12147">
    <property type="entry name" value="METALLOPEPTIDASE M28 FAMILY MEMBER"/>
    <property type="match status" value="1"/>
</dbReference>
<dbReference type="GO" id="GO:0006508">
    <property type="term" value="P:proteolysis"/>
    <property type="evidence" value="ECO:0007669"/>
    <property type="project" value="UniProtKB-KW"/>
</dbReference>
<dbReference type="SUPFAM" id="SSF53187">
    <property type="entry name" value="Zn-dependent exopeptidases"/>
    <property type="match status" value="1"/>
</dbReference>
<evidence type="ECO:0000256" key="1">
    <source>
        <dbReference type="ARBA" id="ARBA00022438"/>
    </source>
</evidence>
<name>A0A7W9AJK0_9SPHN</name>
<dbReference type="InterPro" id="IPR045175">
    <property type="entry name" value="M28_fam"/>
</dbReference>
<keyword evidence="6" id="KW-0862">Zinc</keyword>
<keyword evidence="2" id="KW-0645">Protease</keyword>
<gene>
    <name evidence="9" type="ORF">FHS49_002869</name>
</gene>
<feature type="domain" description="Peptidase M28" evidence="8">
    <location>
        <begin position="302"/>
        <end position="521"/>
    </location>
</feature>
<reference evidence="9 10" key="1">
    <citation type="submission" date="2020-08" db="EMBL/GenBank/DDBJ databases">
        <title>Genomic Encyclopedia of Type Strains, Phase IV (KMG-IV): sequencing the most valuable type-strain genomes for metagenomic binning, comparative biology and taxonomic classification.</title>
        <authorList>
            <person name="Goeker M."/>
        </authorList>
    </citation>
    <scope>NUCLEOTIDE SEQUENCE [LARGE SCALE GENOMIC DNA]</scope>
    <source>
        <strain evidence="9 10">DSM 25079</strain>
    </source>
</reference>
<evidence type="ECO:0000256" key="5">
    <source>
        <dbReference type="ARBA" id="ARBA00022801"/>
    </source>
</evidence>
<proteinExistence type="predicted"/>
<keyword evidence="1" id="KW-0031">Aminopeptidase</keyword>
<dbReference type="InterPro" id="IPR007484">
    <property type="entry name" value="Peptidase_M28"/>
</dbReference>
<sequence>MKITSALFASVMAFAAPATANTTGNSAPIETARLADTVQILASDAFEGRAPGTAGEDKTVAWLIEHYTALGLEPGGENGGWTQTVPLIRTRLGAPSRLAVTHGKGSMALVQNESIYLRTPRAVDRAAITQAEMVFVGYGVDAPERQWDDFKGVDLHGKIAVFLVNDPDFEAIAGEPVKGKFGDQAMTYYGRWTYKFEEAARRGAIGALIVHDTPSAGYGWSTVIAGGGENYDIVRPASEPQRVMLQGWIEGKAAVDLFTAAGQDLAALRIKARRADFKPIALKDLRFDADFPVTMERIESRNVLAKLTGTKYPDETIMFGAHWDAYGVGAADADGRTVRAGANDDALGLAGVIELARIFAAAPRTERTLVFAAWTAEEAGLLGSETYGVTPLYPLEKTVANLTLDILQTAGLARDVVLVGKGQNALEVDLAKAAALQGRIVTAETLPERGLFYRADHFSLARRGVPVLLLMGISGGADLVEGGRAAGDKWVSDYTANCYHKPCDRYDASWNLAGAAQDIALFHTIGADLANSRRWPDWNAASEFRAIRVESAKARQ</sequence>
<keyword evidence="4 7" id="KW-0732">Signal</keyword>
<dbReference type="Proteomes" id="UP000549617">
    <property type="component" value="Unassembled WGS sequence"/>
</dbReference>
<dbReference type="EMBL" id="JACIJC010000004">
    <property type="protein sequence ID" value="MBB5686845.1"/>
    <property type="molecule type" value="Genomic_DNA"/>
</dbReference>
<dbReference type="Gene3D" id="3.50.30.30">
    <property type="match status" value="1"/>
</dbReference>
<organism evidence="9 10">
    <name type="scientific">Sphingobium boeckii</name>
    <dbReference type="NCBI Taxonomy" id="1082345"/>
    <lineage>
        <taxon>Bacteria</taxon>
        <taxon>Pseudomonadati</taxon>
        <taxon>Pseudomonadota</taxon>
        <taxon>Alphaproteobacteria</taxon>
        <taxon>Sphingomonadales</taxon>
        <taxon>Sphingomonadaceae</taxon>
        <taxon>Sphingobium</taxon>
    </lineage>
</organism>
<keyword evidence="9" id="KW-0121">Carboxypeptidase</keyword>
<evidence type="ECO:0000256" key="7">
    <source>
        <dbReference type="SAM" id="SignalP"/>
    </source>
</evidence>
<evidence type="ECO:0000256" key="3">
    <source>
        <dbReference type="ARBA" id="ARBA00022723"/>
    </source>
</evidence>
<dbReference type="SUPFAM" id="SSF52025">
    <property type="entry name" value="PA domain"/>
    <property type="match status" value="1"/>
</dbReference>
<evidence type="ECO:0000313" key="9">
    <source>
        <dbReference type="EMBL" id="MBB5686845.1"/>
    </source>
</evidence>
<dbReference type="Gene3D" id="3.40.630.10">
    <property type="entry name" value="Zn peptidases"/>
    <property type="match status" value="1"/>
</dbReference>
<keyword evidence="3" id="KW-0479">Metal-binding</keyword>
<dbReference type="PANTHER" id="PTHR12147:SF56">
    <property type="entry name" value="AMINOPEPTIDASE YDR415C-RELATED"/>
    <property type="match status" value="1"/>
</dbReference>
<dbReference type="GO" id="GO:0046872">
    <property type="term" value="F:metal ion binding"/>
    <property type="evidence" value="ECO:0007669"/>
    <property type="project" value="UniProtKB-KW"/>
</dbReference>
<keyword evidence="5" id="KW-0378">Hydrolase</keyword>
<comment type="caution">
    <text evidence="9">The sequence shown here is derived from an EMBL/GenBank/DDBJ whole genome shotgun (WGS) entry which is preliminary data.</text>
</comment>
<dbReference type="GO" id="GO:0004180">
    <property type="term" value="F:carboxypeptidase activity"/>
    <property type="evidence" value="ECO:0007669"/>
    <property type="project" value="UniProtKB-KW"/>
</dbReference>
<dbReference type="AlphaFoldDB" id="A0A7W9AJK0"/>
<dbReference type="Pfam" id="PF04389">
    <property type="entry name" value="Peptidase_M28"/>
    <property type="match status" value="1"/>
</dbReference>
<dbReference type="GO" id="GO:0008235">
    <property type="term" value="F:metalloexopeptidase activity"/>
    <property type="evidence" value="ECO:0007669"/>
    <property type="project" value="InterPro"/>
</dbReference>
<evidence type="ECO:0000313" key="10">
    <source>
        <dbReference type="Proteomes" id="UP000549617"/>
    </source>
</evidence>
<keyword evidence="10" id="KW-1185">Reference proteome</keyword>
<feature type="signal peptide" evidence="7">
    <location>
        <begin position="1"/>
        <end position="20"/>
    </location>
</feature>
<evidence type="ECO:0000256" key="4">
    <source>
        <dbReference type="ARBA" id="ARBA00022729"/>
    </source>
</evidence>
<protein>
    <submittedName>
        <fullName evidence="9">Zn-dependent M28 family amino/carboxypeptidase</fullName>
    </submittedName>
</protein>
<evidence type="ECO:0000256" key="2">
    <source>
        <dbReference type="ARBA" id="ARBA00022670"/>
    </source>
</evidence>
<evidence type="ECO:0000256" key="6">
    <source>
        <dbReference type="ARBA" id="ARBA00022833"/>
    </source>
</evidence>
<feature type="chain" id="PRO_5031363219" evidence="7">
    <location>
        <begin position="21"/>
        <end position="556"/>
    </location>
</feature>
<evidence type="ECO:0000259" key="8">
    <source>
        <dbReference type="Pfam" id="PF04389"/>
    </source>
</evidence>
<dbReference type="InterPro" id="IPR046450">
    <property type="entry name" value="PA_dom_sf"/>
</dbReference>